<keyword evidence="8" id="KW-0963">Cytoplasm</keyword>
<dbReference type="EC" id="2.7.2.3" evidence="3 8"/>
<dbReference type="InterPro" id="IPR001576">
    <property type="entry name" value="Phosphoglycerate_kinase"/>
</dbReference>
<dbReference type="EMBL" id="CP040463">
    <property type="protein sequence ID" value="QCT94224.1"/>
    <property type="molecule type" value="Genomic_DNA"/>
</dbReference>
<comment type="similarity">
    <text evidence="2 8 9">Belongs to the phosphoglycerate kinase family.</text>
</comment>
<keyword evidence="4 8" id="KW-0808">Transferase</keyword>
<gene>
    <name evidence="8" type="primary">pgk</name>
    <name evidence="10" type="ORF">FE773_03230</name>
</gene>
<keyword evidence="5 8" id="KW-0547">Nucleotide-binding</keyword>
<accession>A0ABX5VBD1</accession>
<comment type="subunit">
    <text evidence="8">Monomer.</text>
</comment>
<evidence type="ECO:0000256" key="9">
    <source>
        <dbReference type="RuleBase" id="RU000532"/>
    </source>
</evidence>
<dbReference type="InterPro" id="IPR015911">
    <property type="entry name" value="Phosphoglycerate_kinase_CS"/>
</dbReference>
<comment type="catalytic activity">
    <reaction evidence="1 8 9">
        <text>(2R)-3-phosphoglycerate + ATP = (2R)-3-phospho-glyceroyl phosphate + ADP</text>
        <dbReference type="Rhea" id="RHEA:14801"/>
        <dbReference type="ChEBI" id="CHEBI:30616"/>
        <dbReference type="ChEBI" id="CHEBI:57604"/>
        <dbReference type="ChEBI" id="CHEBI:58272"/>
        <dbReference type="ChEBI" id="CHEBI:456216"/>
        <dbReference type="EC" id="2.7.2.3"/>
    </reaction>
</comment>
<protein>
    <recommendedName>
        <fullName evidence="3 8">Phosphoglycerate kinase</fullName>
        <ecNumber evidence="3 8">2.7.2.3</ecNumber>
    </recommendedName>
</protein>
<dbReference type="PROSITE" id="PS00111">
    <property type="entry name" value="PGLYCERATE_KINASE"/>
    <property type="match status" value="1"/>
</dbReference>
<feature type="binding site" evidence="8">
    <location>
        <position position="206"/>
    </location>
    <ligand>
        <name>ATP</name>
        <dbReference type="ChEBI" id="CHEBI:30616"/>
    </ligand>
</feature>
<keyword evidence="6 8" id="KW-0418">Kinase</keyword>
<dbReference type="PANTHER" id="PTHR11406">
    <property type="entry name" value="PHOSPHOGLYCERATE KINASE"/>
    <property type="match status" value="1"/>
</dbReference>
<dbReference type="SUPFAM" id="SSF53748">
    <property type="entry name" value="Phosphoglycerate kinase"/>
    <property type="match status" value="1"/>
</dbReference>
<evidence type="ECO:0000256" key="7">
    <source>
        <dbReference type="ARBA" id="ARBA00022840"/>
    </source>
</evidence>
<keyword evidence="7 8" id="KW-0067">ATP-binding</keyword>
<dbReference type="CDD" id="cd00318">
    <property type="entry name" value="Phosphoglycerate_kinase"/>
    <property type="match status" value="1"/>
</dbReference>
<feature type="binding site" evidence="8">
    <location>
        <position position="328"/>
    </location>
    <ligand>
        <name>ATP</name>
        <dbReference type="ChEBI" id="CHEBI:30616"/>
    </ligand>
</feature>
<comment type="subcellular location">
    <subcellularLocation>
        <location evidence="8">Cytoplasm</location>
    </subcellularLocation>
</comment>
<dbReference type="Pfam" id="PF00162">
    <property type="entry name" value="PGK"/>
    <property type="match status" value="1"/>
</dbReference>
<feature type="binding site" evidence="8">
    <location>
        <begin position="61"/>
        <end position="64"/>
    </location>
    <ligand>
        <name>substrate</name>
    </ligand>
</feature>
<feature type="binding site" evidence="8">
    <location>
        <begin position="354"/>
        <end position="357"/>
    </location>
    <ligand>
        <name>ATP</name>
        <dbReference type="ChEBI" id="CHEBI:30616"/>
    </ligand>
</feature>
<dbReference type="GO" id="GO:0016301">
    <property type="term" value="F:kinase activity"/>
    <property type="evidence" value="ECO:0007669"/>
    <property type="project" value="UniProtKB-KW"/>
</dbReference>
<dbReference type="RefSeq" id="WP_138323083.1">
    <property type="nucleotide sequence ID" value="NZ_CP040463.1"/>
</dbReference>
<dbReference type="Gene3D" id="3.40.50.1260">
    <property type="entry name" value="Phosphoglycerate kinase, N-terminal domain"/>
    <property type="match status" value="2"/>
</dbReference>
<dbReference type="InterPro" id="IPR036043">
    <property type="entry name" value="Phosphoglycerate_kinase_sf"/>
</dbReference>
<feature type="binding site" evidence="8">
    <location>
        <position position="153"/>
    </location>
    <ligand>
        <name>substrate</name>
    </ligand>
</feature>
<evidence type="ECO:0000256" key="3">
    <source>
        <dbReference type="ARBA" id="ARBA00013061"/>
    </source>
</evidence>
<evidence type="ECO:0000256" key="8">
    <source>
        <dbReference type="HAMAP-Rule" id="MF_00145"/>
    </source>
</evidence>
<organism evidence="10 11">
    <name type="scientific">Caminibacter mediatlanticus TB-2</name>
    <dbReference type="NCBI Taxonomy" id="391592"/>
    <lineage>
        <taxon>Bacteria</taxon>
        <taxon>Pseudomonadati</taxon>
        <taxon>Campylobacterota</taxon>
        <taxon>Epsilonproteobacteria</taxon>
        <taxon>Nautiliales</taxon>
        <taxon>Nautiliaceae</taxon>
        <taxon>Caminibacter</taxon>
    </lineage>
</organism>
<reference evidence="10 11" key="1">
    <citation type="submission" date="2019-05" db="EMBL/GenBank/DDBJ databases">
        <title>A comparative analysis of the Nautiliaceae.</title>
        <authorList>
            <person name="Grosche A."/>
            <person name="Smedile F."/>
            <person name="Vetriani C."/>
        </authorList>
    </citation>
    <scope>NUCLEOTIDE SEQUENCE [LARGE SCALE GENOMIC DNA]</scope>
    <source>
        <strain evidence="10 11">TB-2</strain>
    </source>
</reference>
<feature type="binding site" evidence="8">
    <location>
        <position position="297"/>
    </location>
    <ligand>
        <name>ATP</name>
        <dbReference type="ChEBI" id="CHEBI:30616"/>
    </ligand>
</feature>
<feature type="binding site" evidence="8">
    <location>
        <position position="38"/>
    </location>
    <ligand>
        <name>substrate</name>
    </ligand>
</feature>
<evidence type="ECO:0000256" key="6">
    <source>
        <dbReference type="ARBA" id="ARBA00022777"/>
    </source>
</evidence>
<dbReference type="PIRSF" id="PIRSF000724">
    <property type="entry name" value="Pgk"/>
    <property type="match status" value="1"/>
</dbReference>
<evidence type="ECO:0000313" key="10">
    <source>
        <dbReference type="EMBL" id="QCT94224.1"/>
    </source>
</evidence>
<evidence type="ECO:0000256" key="4">
    <source>
        <dbReference type="ARBA" id="ARBA00022679"/>
    </source>
</evidence>
<dbReference type="PRINTS" id="PR00477">
    <property type="entry name" value="PHGLYCKINASE"/>
</dbReference>
<keyword evidence="11" id="KW-1185">Reference proteome</keyword>
<dbReference type="Proteomes" id="UP000306825">
    <property type="component" value="Chromosome"/>
</dbReference>
<evidence type="ECO:0000256" key="2">
    <source>
        <dbReference type="ARBA" id="ARBA00008982"/>
    </source>
</evidence>
<keyword evidence="8" id="KW-0324">Glycolysis</keyword>
<evidence type="ECO:0000256" key="5">
    <source>
        <dbReference type="ARBA" id="ARBA00022741"/>
    </source>
</evidence>
<evidence type="ECO:0000256" key="1">
    <source>
        <dbReference type="ARBA" id="ARBA00000642"/>
    </source>
</evidence>
<sequence length="404" mass="44629">MKLNSPKDLPLKKGDRVFVRCDFNVPIDEFGNITDDRRIRMALPTIKYLLDNECKIVIASHLGRPKGEFNEKYSLKPVAKRLSHLLKQDVIMANDVVGPDAKSKASNLKDGEVLLLENVRFDSRETKNDEGFAKELSEFGDFYINDAFGVSHRAHASVEAITRFYNECHKAAGFLLLKEINFFYKLLKNPVRPFVAVVGGSKVSGKLQALINLLPKVDKMIVGGGMAFTFLKAMGYNVGNSLVEDDLIDEALKIMAEAKRLGVKFYLPVDIVIADKFSEDAIVKYVTYQEIPDGWMGLDIGPASVRLFGEVLWDAQTILWNGPMGVYEMDKFSRGTFKISHEIARSHGIKVVGGGDTADAVQRAGDDEEMTFISTGGGASLELLEGKKLPGVAALEILGEVNCK</sequence>
<name>A0ABX5VBD1_9BACT</name>
<comment type="pathway">
    <text evidence="8">Carbohydrate degradation; glycolysis; pyruvate from D-glyceraldehyde 3-phosphate: step 2/5.</text>
</comment>
<proteinExistence type="inferred from homology"/>
<feature type="binding site" evidence="8">
    <location>
        <position position="120"/>
    </location>
    <ligand>
        <name>substrate</name>
    </ligand>
</feature>
<dbReference type="PANTHER" id="PTHR11406:SF23">
    <property type="entry name" value="PHOSPHOGLYCERATE KINASE 1, CHLOROPLASTIC-RELATED"/>
    <property type="match status" value="1"/>
</dbReference>
<feature type="binding site" evidence="8">
    <location>
        <begin position="22"/>
        <end position="24"/>
    </location>
    <ligand>
        <name>substrate</name>
    </ligand>
</feature>
<dbReference type="HAMAP" id="MF_00145">
    <property type="entry name" value="Phosphoglyc_kinase"/>
    <property type="match status" value="1"/>
</dbReference>
<evidence type="ECO:0000313" key="11">
    <source>
        <dbReference type="Proteomes" id="UP000306825"/>
    </source>
</evidence>
<dbReference type="InterPro" id="IPR015824">
    <property type="entry name" value="Phosphoglycerate_kinase_N"/>
</dbReference>